<sequence length="397" mass="45939">MEVALRIGVNLLKINRVCVHSASRITDSYAKQIQLNRDFSTEVTVNAAPLAVKKHKVSKAMKAYLERARENDEFMKTQKLEYQIGKRHLANMMGEDAETFTQEDIDNAIAYLFPSGIFDKRARPLMKSPEEVFPARKAAEFDETGRPFHSMFYTGRPNFFKLLYDIVEEMNKIHDLEERMLRRGTRADANQKIDFTGFQWMPKEQLESMLVEQINDLEYTNFTNAMDRLVSLPFSYKCQNFIKKFSKPLLDQTKQLEIPKPQFDADGRQFVTTYECLRKTARGDVTVRMPGTGKITINGHDITYFEELQSREQVLFPLIFAGLLGKVDVEANVEGGGTSGQAGAIRWGIAMSLRSFVDQEMVESMRLAGLLQRDYRRRERKKFGQEGARRKYTWKKR</sequence>
<evidence type="ECO:0000313" key="9">
    <source>
        <dbReference type="EMBL" id="JAB94971.1"/>
    </source>
</evidence>
<dbReference type="Gene3D" id="3.30.230.10">
    <property type="match status" value="1"/>
</dbReference>
<dbReference type="FunFam" id="3.30.230.10:FF:000035">
    <property type="entry name" value="28S ribosomal protein S9, mitochondrial"/>
    <property type="match status" value="1"/>
</dbReference>
<evidence type="ECO:0000256" key="2">
    <source>
        <dbReference type="ARBA" id="ARBA00005251"/>
    </source>
</evidence>
<evidence type="ECO:0000256" key="1">
    <source>
        <dbReference type="ARBA" id="ARBA00004173"/>
    </source>
</evidence>
<keyword evidence="6" id="KW-0687">Ribonucleoprotein</keyword>
<dbReference type="AlphaFoldDB" id="W8BNL5"/>
<accession>W8BNL5</accession>
<comment type="similarity">
    <text evidence="2">Belongs to the universal ribosomal protein uS9 family.</text>
</comment>
<name>W8BNL5_CERCA</name>
<dbReference type="OrthoDB" id="10254627at2759"/>
<evidence type="ECO:0000256" key="6">
    <source>
        <dbReference type="ARBA" id="ARBA00023274"/>
    </source>
</evidence>
<keyword evidence="3" id="KW-0809">Transit peptide</keyword>
<dbReference type="PANTHER" id="PTHR21569">
    <property type="entry name" value="RIBOSOMAL PROTEIN S9"/>
    <property type="match status" value="1"/>
</dbReference>
<keyword evidence="4 9" id="KW-0689">Ribosomal protein</keyword>
<dbReference type="InterPro" id="IPR014721">
    <property type="entry name" value="Ribsml_uS5_D2-typ_fold_subgr"/>
</dbReference>
<keyword evidence="5" id="KW-0496">Mitochondrion</keyword>
<protein>
    <recommendedName>
        <fullName evidence="7">Small ribosomal subunit protein uS9m</fullName>
    </recommendedName>
    <alternativeName>
        <fullName evidence="8">28S ribosomal protein S9, mitochondrial</fullName>
    </alternativeName>
</protein>
<dbReference type="GO" id="GO:0003735">
    <property type="term" value="F:structural constituent of ribosome"/>
    <property type="evidence" value="ECO:0007669"/>
    <property type="project" value="InterPro"/>
</dbReference>
<dbReference type="GO" id="GO:0006412">
    <property type="term" value="P:translation"/>
    <property type="evidence" value="ECO:0007669"/>
    <property type="project" value="InterPro"/>
</dbReference>
<dbReference type="GO" id="GO:0005743">
    <property type="term" value="C:mitochondrial inner membrane"/>
    <property type="evidence" value="ECO:0007669"/>
    <property type="project" value="UniProtKB-ARBA"/>
</dbReference>
<gene>
    <name evidence="9" type="primary">RT09</name>
</gene>
<evidence type="ECO:0000256" key="7">
    <source>
        <dbReference type="ARBA" id="ARBA00039318"/>
    </source>
</evidence>
<reference evidence="9" key="2">
    <citation type="journal article" date="2014" name="BMC Genomics">
        <title>A genomic perspective to assessing quality of mass-reared SIT flies used in Mediterranean fruit fly (Ceratitis capitata) eradication in California.</title>
        <authorList>
            <person name="Calla B."/>
            <person name="Hall B."/>
            <person name="Hou S."/>
            <person name="Geib S.M."/>
        </authorList>
    </citation>
    <scope>NUCLEOTIDE SEQUENCE</scope>
</reference>
<dbReference type="GO" id="GO:0005763">
    <property type="term" value="C:mitochondrial small ribosomal subunit"/>
    <property type="evidence" value="ECO:0007669"/>
    <property type="project" value="TreeGrafter"/>
</dbReference>
<evidence type="ECO:0000256" key="3">
    <source>
        <dbReference type="ARBA" id="ARBA00022946"/>
    </source>
</evidence>
<dbReference type="EMBL" id="GAMC01011586">
    <property type="protein sequence ID" value="JAB94969.1"/>
    <property type="molecule type" value="mRNA"/>
</dbReference>
<organism evidence="9">
    <name type="scientific">Ceratitis capitata</name>
    <name type="common">Mediterranean fruit fly</name>
    <name type="synonym">Tephritis capitata</name>
    <dbReference type="NCBI Taxonomy" id="7213"/>
    <lineage>
        <taxon>Eukaryota</taxon>
        <taxon>Metazoa</taxon>
        <taxon>Ecdysozoa</taxon>
        <taxon>Arthropoda</taxon>
        <taxon>Hexapoda</taxon>
        <taxon>Insecta</taxon>
        <taxon>Pterygota</taxon>
        <taxon>Neoptera</taxon>
        <taxon>Endopterygota</taxon>
        <taxon>Diptera</taxon>
        <taxon>Brachycera</taxon>
        <taxon>Muscomorpha</taxon>
        <taxon>Tephritoidea</taxon>
        <taxon>Tephritidae</taxon>
        <taxon>Ceratitis</taxon>
        <taxon>Ceratitis</taxon>
    </lineage>
</organism>
<reference evidence="9" key="1">
    <citation type="submission" date="2013-07" db="EMBL/GenBank/DDBJ databases">
        <authorList>
            <person name="Geib S."/>
        </authorList>
    </citation>
    <scope>NUCLEOTIDE SEQUENCE</scope>
</reference>
<comment type="subcellular location">
    <subcellularLocation>
        <location evidence="1">Mitochondrion</location>
    </subcellularLocation>
</comment>
<dbReference type="SUPFAM" id="SSF54211">
    <property type="entry name" value="Ribosomal protein S5 domain 2-like"/>
    <property type="match status" value="1"/>
</dbReference>
<dbReference type="InterPro" id="IPR000754">
    <property type="entry name" value="Ribosomal_uS9"/>
</dbReference>
<dbReference type="GO" id="GO:0003723">
    <property type="term" value="F:RNA binding"/>
    <property type="evidence" value="ECO:0007669"/>
    <property type="project" value="TreeGrafter"/>
</dbReference>
<evidence type="ECO:0000256" key="5">
    <source>
        <dbReference type="ARBA" id="ARBA00023128"/>
    </source>
</evidence>
<dbReference type="InterPro" id="IPR020568">
    <property type="entry name" value="Ribosomal_Su5_D2-typ_SF"/>
</dbReference>
<dbReference type="Pfam" id="PF00380">
    <property type="entry name" value="Ribosomal_S9"/>
    <property type="match status" value="1"/>
</dbReference>
<evidence type="ECO:0000256" key="4">
    <source>
        <dbReference type="ARBA" id="ARBA00022980"/>
    </source>
</evidence>
<dbReference type="PANTHER" id="PTHR21569:SF1">
    <property type="entry name" value="SMALL RIBOSOMAL SUBUNIT PROTEIN US9M"/>
    <property type="match status" value="1"/>
</dbReference>
<dbReference type="EMBL" id="GAMC01011584">
    <property type="protein sequence ID" value="JAB94971.1"/>
    <property type="molecule type" value="mRNA"/>
</dbReference>
<evidence type="ECO:0000256" key="8">
    <source>
        <dbReference type="ARBA" id="ARBA00076042"/>
    </source>
</evidence>
<proteinExistence type="evidence at transcript level"/>